<dbReference type="PANTHER" id="PTHR43685">
    <property type="entry name" value="GLYCOSYLTRANSFERASE"/>
    <property type="match status" value="1"/>
</dbReference>
<feature type="domain" description="Glycosyltransferase 2-like" evidence="2">
    <location>
        <begin position="548"/>
        <end position="649"/>
    </location>
</feature>
<dbReference type="PANTHER" id="PTHR43685:SF11">
    <property type="entry name" value="GLYCOSYLTRANSFERASE TAGX-RELATED"/>
    <property type="match status" value="1"/>
</dbReference>
<dbReference type="SUPFAM" id="SSF53335">
    <property type="entry name" value="S-adenosyl-L-methionine-dependent methyltransferases"/>
    <property type="match status" value="1"/>
</dbReference>
<keyword evidence="4" id="KW-1185">Reference proteome</keyword>
<dbReference type="GO" id="GO:0008168">
    <property type="term" value="F:methyltransferase activity"/>
    <property type="evidence" value="ECO:0007669"/>
    <property type="project" value="UniProtKB-KW"/>
</dbReference>
<organism evidence="3 4">
    <name type="scientific">Microvirga flocculans</name>
    <dbReference type="NCBI Taxonomy" id="217168"/>
    <lineage>
        <taxon>Bacteria</taxon>
        <taxon>Pseudomonadati</taxon>
        <taxon>Pseudomonadota</taxon>
        <taxon>Alphaproteobacteria</taxon>
        <taxon>Hyphomicrobiales</taxon>
        <taxon>Methylobacteriaceae</taxon>
        <taxon>Microvirga</taxon>
    </lineage>
</organism>
<dbReference type="RefSeq" id="WP_084021139.1">
    <property type="nucleotide sequence ID" value="NZ_JACIDC010000022.1"/>
</dbReference>
<dbReference type="EMBL" id="JACIDC010000022">
    <property type="protein sequence ID" value="MBB4042179.1"/>
    <property type="molecule type" value="Genomic_DNA"/>
</dbReference>
<dbReference type="AlphaFoldDB" id="A0A7W6IJW3"/>
<evidence type="ECO:0000313" key="3">
    <source>
        <dbReference type="EMBL" id="MBB4042179.1"/>
    </source>
</evidence>
<evidence type="ECO:0000256" key="1">
    <source>
        <dbReference type="SAM" id="MobiDB-lite"/>
    </source>
</evidence>
<dbReference type="Pfam" id="PF00535">
    <property type="entry name" value="Glycos_transf_2"/>
    <property type="match status" value="1"/>
</dbReference>
<evidence type="ECO:0000259" key="2">
    <source>
        <dbReference type="Pfam" id="PF00535"/>
    </source>
</evidence>
<dbReference type="SUPFAM" id="SSF53448">
    <property type="entry name" value="Nucleotide-diphospho-sugar transferases"/>
    <property type="match status" value="2"/>
</dbReference>
<dbReference type="InterPro" id="IPR050834">
    <property type="entry name" value="Glycosyltransf_2"/>
</dbReference>
<dbReference type="Pfam" id="PF13489">
    <property type="entry name" value="Methyltransf_23"/>
    <property type="match status" value="1"/>
</dbReference>
<dbReference type="Gene3D" id="3.40.50.150">
    <property type="entry name" value="Vaccinia Virus protein VP39"/>
    <property type="match status" value="1"/>
</dbReference>
<feature type="region of interest" description="Disordered" evidence="1">
    <location>
        <begin position="813"/>
        <end position="840"/>
    </location>
</feature>
<keyword evidence="3" id="KW-0489">Methyltransferase</keyword>
<keyword evidence="3" id="KW-0808">Transferase</keyword>
<name>A0A7W6IJW3_9HYPH</name>
<comment type="caution">
    <text evidence="3">The sequence shown here is derived from an EMBL/GenBank/DDBJ whole genome shotgun (WGS) entry which is preliminary data.</text>
</comment>
<dbReference type="Gene3D" id="3.90.550.10">
    <property type="entry name" value="Spore Coat Polysaccharide Biosynthesis Protein SpsA, Chain A"/>
    <property type="match status" value="2"/>
</dbReference>
<gene>
    <name evidence="3" type="ORF">GGR34_003866</name>
</gene>
<accession>A0A7W6IJW3</accession>
<proteinExistence type="predicted"/>
<sequence>MSIIYKHSYVPLSMYGNVMALLREHVVAKGVHIDIGCGYGAIAEPVRDELGLTYLGFDLAEDGLQSLIERGFDAHVIDLSKLGDTEEIIRQALKERSIASISFLDTMEHLTNGPEVLAMLRRLAEGSKAPLVISVPNITHKDVAVKLLTGRLDITEAGILDHTHFNLFNDAHLRRITASRGWIEVGAKDWLLEQSDQFFPLDSPVLDHRTPLGHTLRSLSVQSNKHALVNQFVRAYIPGERQSIELCVDRTGPERPFLTILFDAYDTPSIEAECILQGLADQTNQDFDIVLIADVSAASKQDVVENACRIFSGRITVHESNQGVRADRLNETTKLIAGRHVTILIAGDRVDPAWVSSLAALESHDTVAVLCVGRVAAADDGSLVKKEAILPVPLTGPVSVAEWAVPGSAIRDLGIIFDRDVGRADLRDFVIQSALLYRVSSSAAPVVSRDNDYAAGPDENVDAESYLKLLTKLNGVPILLPAYSAEKIERLSKTPRIVELASASPLLSQFIASFPRHAPSGTTQAKQSGPRPFLSVVMRTQGDESRVGTLREALLTLAGQTSQNFEVLLVVHTSDSERYAIVKNLVAEFPSELTQRIQLLQCEAPGRSSPLNLAVNHIRGQYVAVFDDDDLLFAHWVETFEELAKKSPGTMLRTVTARQEFKMVADGESWRSRAESWFTLAWHAQYDAIEHLRSNFTPFMSMAFPAAVFNDIGLRFDERLSTAEDWQFSTRVAMLCGVCSTSDVTAIYRWWTNGHSSSQLIPRDEWITNRQKIIARLNEQPVLLPPGSTSKLVDLLDEVIELRKKVGFLEASLTKPKAPPRKQSNAKPAIPTSHKSGVDKREINRAQRQLRELLESRSWRSTKPLRLMLNRLRGQKGSGLTPDKLPKSVEANQRLIQQVQKSLSWRITAPLRIAISLSRRVNGKNEK</sequence>
<dbReference type="InterPro" id="IPR001173">
    <property type="entry name" value="Glyco_trans_2-like"/>
</dbReference>
<evidence type="ECO:0000313" key="4">
    <source>
        <dbReference type="Proteomes" id="UP000519439"/>
    </source>
</evidence>
<dbReference type="GO" id="GO:0032259">
    <property type="term" value="P:methylation"/>
    <property type="evidence" value="ECO:0007669"/>
    <property type="project" value="UniProtKB-KW"/>
</dbReference>
<dbReference type="CDD" id="cd00761">
    <property type="entry name" value="Glyco_tranf_GTA_type"/>
    <property type="match status" value="1"/>
</dbReference>
<dbReference type="InterPro" id="IPR029063">
    <property type="entry name" value="SAM-dependent_MTases_sf"/>
</dbReference>
<dbReference type="InterPro" id="IPR029044">
    <property type="entry name" value="Nucleotide-diphossugar_trans"/>
</dbReference>
<reference evidence="3 4" key="1">
    <citation type="submission" date="2020-08" db="EMBL/GenBank/DDBJ databases">
        <title>Genomic Encyclopedia of Type Strains, Phase IV (KMG-IV): sequencing the most valuable type-strain genomes for metagenomic binning, comparative biology and taxonomic classification.</title>
        <authorList>
            <person name="Goeker M."/>
        </authorList>
    </citation>
    <scope>NUCLEOTIDE SEQUENCE [LARGE SCALE GENOMIC DNA]</scope>
    <source>
        <strain evidence="3 4">DSM 15743</strain>
    </source>
</reference>
<protein>
    <submittedName>
        <fullName evidence="3">Glycosyltransferase involved in cell wall biosynthesis/2-polyprenyl-3-methyl-5-hydroxy-6-metoxy-1, 4-benzoquinol methylase</fullName>
    </submittedName>
</protein>
<dbReference type="Proteomes" id="UP000519439">
    <property type="component" value="Unassembled WGS sequence"/>
</dbReference>